<accession>A0AAU9N389</accession>
<dbReference type="PANTHER" id="PTHR32278:SF135">
    <property type="entry name" value="F-BOX PROTEIN PP2-B12"/>
    <property type="match status" value="1"/>
</dbReference>
<sequence length="147" mass="17251">MAFCRFRKAAFDPVGKLGIDCRSNMLSPQTTYATYLVYKLQENHALFELPIVCQHFYYRFPWNIYLLSPQAPVIAEKVYQMKRIPQQRNDGWMEVQVYEFQTETGHSIAFRLRFSSDYKPLIGLIVQGIEFRPLHGNELIVTGSLMY</sequence>
<keyword evidence="2" id="KW-1185">Reference proteome</keyword>
<dbReference type="AlphaFoldDB" id="A0AAU9N389"/>
<evidence type="ECO:0000313" key="2">
    <source>
        <dbReference type="Proteomes" id="UP001157418"/>
    </source>
</evidence>
<reference evidence="1 2" key="1">
    <citation type="submission" date="2022-01" db="EMBL/GenBank/DDBJ databases">
        <authorList>
            <person name="Xiong W."/>
            <person name="Schranz E."/>
        </authorList>
    </citation>
    <scope>NUCLEOTIDE SEQUENCE [LARGE SCALE GENOMIC DNA]</scope>
</reference>
<dbReference type="Proteomes" id="UP001157418">
    <property type="component" value="Unassembled WGS sequence"/>
</dbReference>
<dbReference type="PANTHER" id="PTHR32278">
    <property type="entry name" value="F-BOX DOMAIN-CONTAINING PROTEIN"/>
    <property type="match status" value="1"/>
</dbReference>
<comment type="caution">
    <text evidence="1">The sequence shown here is derived from an EMBL/GenBank/DDBJ whole genome shotgun (WGS) entry which is preliminary data.</text>
</comment>
<organism evidence="1 2">
    <name type="scientific">Lactuca virosa</name>
    <dbReference type="NCBI Taxonomy" id="75947"/>
    <lineage>
        <taxon>Eukaryota</taxon>
        <taxon>Viridiplantae</taxon>
        <taxon>Streptophyta</taxon>
        <taxon>Embryophyta</taxon>
        <taxon>Tracheophyta</taxon>
        <taxon>Spermatophyta</taxon>
        <taxon>Magnoliopsida</taxon>
        <taxon>eudicotyledons</taxon>
        <taxon>Gunneridae</taxon>
        <taxon>Pentapetalae</taxon>
        <taxon>asterids</taxon>
        <taxon>campanulids</taxon>
        <taxon>Asterales</taxon>
        <taxon>Asteraceae</taxon>
        <taxon>Cichorioideae</taxon>
        <taxon>Cichorieae</taxon>
        <taxon>Lactucinae</taxon>
        <taxon>Lactuca</taxon>
    </lineage>
</organism>
<proteinExistence type="predicted"/>
<name>A0AAU9N389_9ASTR</name>
<gene>
    <name evidence="1" type="ORF">LVIROSA_LOCUS14415</name>
</gene>
<protein>
    <submittedName>
        <fullName evidence="1">Uncharacterized protein</fullName>
    </submittedName>
</protein>
<dbReference type="EMBL" id="CAKMRJ010002223">
    <property type="protein sequence ID" value="CAH1427408.1"/>
    <property type="molecule type" value="Genomic_DNA"/>
</dbReference>
<dbReference type="InterPro" id="IPR025886">
    <property type="entry name" value="PP2-like"/>
</dbReference>
<dbReference type="Pfam" id="PF14299">
    <property type="entry name" value="PP2"/>
    <property type="match status" value="1"/>
</dbReference>
<evidence type="ECO:0000313" key="1">
    <source>
        <dbReference type="EMBL" id="CAH1427408.1"/>
    </source>
</evidence>